<dbReference type="Pfam" id="PF01928">
    <property type="entry name" value="CYTH"/>
    <property type="match status" value="1"/>
</dbReference>
<feature type="domain" description="CYTH" evidence="1">
    <location>
        <begin position="4"/>
        <end position="183"/>
    </location>
</feature>
<keyword evidence="3" id="KW-1185">Reference proteome</keyword>
<evidence type="ECO:0000313" key="2">
    <source>
        <dbReference type="EMBL" id="MFD1484028.1"/>
    </source>
</evidence>
<evidence type="ECO:0000259" key="1">
    <source>
        <dbReference type="PROSITE" id="PS51707"/>
    </source>
</evidence>
<protein>
    <submittedName>
        <fullName evidence="2">CYTH domain-containing protein</fullName>
    </submittedName>
</protein>
<comment type="caution">
    <text evidence="2">The sequence shown here is derived from an EMBL/GenBank/DDBJ whole genome shotgun (WGS) entry which is preliminary data.</text>
</comment>
<dbReference type="InterPro" id="IPR033469">
    <property type="entry name" value="CYTH-like_dom_sf"/>
</dbReference>
<name>A0ABW4E4W2_9LACO</name>
<dbReference type="InterPro" id="IPR009195">
    <property type="entry name" value="Uncharacterised_YjbK"/>
</dbReference>
<proteinExistence type="predicted"/>
<dbReference type="CDD" id="cd07762">
    <property type="entry name" value="CYTH-like_Pase_1"/>
    <property type="match status" value="1"/>
</dbReference>
<reference evidence="3" key="1">
    <citation type="journal article" date="2019" name="Int. J. Syst. Evol. Microbiol.">
        <title>The Global Catalogue of Microorganisms (GCM) 10K type strain sequencing project: providing services to taxonomists for standard genome sequencing and annotation.</title>
        <authorList>
            <consortium name="The Broad Institute Genomics Platform"/>
            <consortium name="The Broad Institute Genome Sequencing Center for Infectious Disease"/>
            <person name="Wu L."/>
            <person name="Ma J."/>
        </authorList>
    </citation>
    <scope>NUCLEOTIDE SEQUENCE [LARGE SCALE GENOMIC DNA]</scope>
    <source>
        <strain evidence="3">CCM 8903</strain>
    </source>
</reference>
<gene>
    <name evidence="2" type="ORF">ACFQ5J_02025</name>
</gene>
<dbReference type="Gene3D" id="2.40.320.10">
    <property type="entry name" value="Hypothetical Protein Pfu-838710-001"/>
    <property type="match status" value="1"/>
</dbReference>
<dbReference type="InterPro" id="IPR023577">
    <property type="entry name" value="CYTH_domain"/>
</dbReference>
<dbReference type="EMBL" id="JBHTON010000004">
    <property type="protein sequence ID" value="MFD1484028.1"/>
    <property type="molecule type" value="Genomic_DNA"/>
</dbReference>
<dbReference type="RefSeq" id="WP_125749684.1">
    <property type="nucleotide sequence ID" value="NZ_JBHTON010000004.1"/>
</dbReference>
<dbReference type="PROSITE" id="PS51707">
    <property type="entry name" value="CYTH"/>
    <property type="match status" value="1"/>
</dbReference>
<organism evidence="2 3">
    <name type="scientific">Lacticaseibacillus baoqingensis</name>
    <dbReference type="NCBI Taxonomy" id="2486013"/>
    <lineage>
        <taxon>Bacteria</taxon>
        <taxon>Bacillati</taxon>
        <taxon>Bacillota</taxon>
        <taxon>Bacilli</taxon>
        <taxon>Lactobacillales</taxon>
        <taxon>Lactobacillaceae</taxon>
        <taxon>Lacticaseibacillus</taxon>
    </lineage>
</organism>
<dbReference type="SMART" id="SM01118">
    <property type="entry name" value="CYTH"/>
    <property type="match status" value="1"/>
</dbReference>
<sequence>MSIAREQEFKAMITATQATQLQAHYPFAAPFTQTNRYYDTQDQSLRQLGWGLRIRQFTDHSEQTLKIPAGPHRQLLEYTDPIANGELAAGGTVAAQLATVNITLSSLFCFAEATTTRRLANLPAGLLTLDQTAYPNGNQDWEVELEYSDYALALPFWQTLQRQFGWRNAKPKNKIQRASENVN</sequence>
<dbReference type="SUPFAM" id="SSF55154">
    <property type="entry name" value="CYTH-like phosphatases"/>
    <property type="match status" value="1"/>
</dbReference>
<accession>A0ABW4E4W2</accession>
<evidence type="ECO:0000313" key="3">
    <source>
        <dbReference type="Proteomes" id="UP001597252"/>
    </source>
</evidence>
<dbReference type="Proteomes" id="UP001597252">
    <property type="component" value="Unassembled WGS sequence"/>
</dbReference>